<evidence type="ECO:0000256" key="1">
    <source>
        <dbReference type="ARBA" id="ARBA00009437"/>
    </source>
</evidence>
<dbReference type="GO" id="GO:0003677">
    <property type="term" value="F:DNA binding"/>
    <property type="evidence" value="ECO:0007669"/>
    <property type="project" value="UniProtKB-KW"/>
</dbReference>
<evidence type="ECO:0000259" key="5">
    <source>
        <dbReference type="PROSITE" id="PS50931"/>
    </source>
</evidence>
<evidence type="ECO:0000313" key="7">
    <source>
        <dbReference type="Proteomes" id="UP000186308"/>
    </source>
</evidence>
<gene>
    <name evidence="6" type="ORF">SAMN05421828_108115</name>
</gene>
<evidence type="ECO:0000256" key="2">
    <source>
        <dbReference type="ARBA" id="ARBA00023015"/>
    </source>
</evidence>
<comment type="caution">
    <text evidence="6">The sequence shown here is derived from an EMBL/GenBank/DDBJ whole genome shotgun (WGS) entry which is preliminary data.</text>
</comment>
<name>A0A8G2FGF4_ACIRU</name>
<dbReference type="Gene3D" id="3.40.190.290">
    <property type="match status" value="1"/>
</dbReference>
<dbReference type="InterPro" id="IPR036388">
    <property type="entry name" value="WH-like_DNA-bd_sf"/>
</dbReference>
<sequence length="310" mass="33234">MDITPPRLYLYFDAVIRHGSIRGAAEALRVAASAVSRRILDLEAELGTALFDRSQKGVQLTPAGEIFAAHVRRVLADVRQTSEALQELQGPMRGHVILASAESAAIELLPGMMVQFQQQFPHVRFSVAVGTPAALLADLLDDRADLILTHEEPHHHDVAVLAEIGKSFCAMMRIGHPLAAHPVLSIHDCLGYPIVLAEADLAARALVDTALADSEITMGSATIKTKPVLITNMFEVMKHYVRLTDAVSFQFHLAGSARAPLDGVIAIPLADRQLASARLFLAARRGRILSSSAQAVAEALQAGLSGTDQA</sequence>
<evidence type="ECO:0000313" key="6">
    <source>
        <dbReference type="EMBL" id="SIQ72674.1"/>
    </source>
</evidence>
<dbReference type="GO" id="GO:0005829">
    <property type="term" value="C:cytosol"/>
    <property type="evidence" value="ECO:0007669"/>
    <property type="project" value="TreeGrafter"/>
</dbReference>
<keyword evidence="7" id="KW-1185">Reference proteome</keyword>
<comment type="similarity">
    <text evidence="1">Belongs to the LysR transcriptional regulatory family.</text>
</comment>
<dbReference type="RefSeq" id="WP_051657130.1">
    <property type="nucleotide sequence ID" value="NZ_FTNE01000008.1"/>
</dbReference>
<evidence type="ECO:0000256" key="4">
    <source>
        <dbReference type="ARBA" id="ARBA00023163"/>
    </source>
</evidence>
<feature type="domain" description="HTH lysR-type" evidence="5">
    <location>
        <begin position="11"/>
        <end position="61"/>
    </location>
</feature>
<dbReference type="Proteomes" id="UP000186308">
    <property type="component" value="Unassembled WGS sequence"/>
</dbReference>
<keyword evidence="2" id="KW-0805">Transcription regulation</keyword>
<reference evidence="6 7" key="1">
    <citation type="submission" date="2017-01" db="EMBL/GenBank/DDBJ databases">
        <authorList>
            <person name="Varghese N."/>
            <person name="Submissions S."/>
        </authorList>
    </citation>
    <scope>NUCLEOTIDE SEQUENCE [LARGE SCALE GENOMIC DNA]</scope>
    <source>
        <strain evidence="6 7">ATCC 35905</strain>
    </source>
</reference>
<dbReference type="PANTHER" id="PTHR30419:SF8">
    <property type="entry name" value="NITROGEN ASSIMILATION TRANSCRIPTIONAL ACTIVATOR-RELATED"/>
    <property type="match status" value="1"/>
</dbReference>
<dbReference type="FunFam" id="1.10.10.10:FF:000001">
    <property type="entry name" value="LysR family transcriptional regulator"/>
    <property type="match status" value="1"/>
</dbReference>
<organism evidence="6 7">
    <name type="scientific">Acidiphilium rubrum</name>
    <dbReference type="NCBI Taxonomy" id="526"/>
    <lineage>
        <taxon>Bacteria</taxon>
        <taxon>Pseudomonadati</taxon>
        <taxon>Pseudomonadota</taxon>
        <taxon>Alphaproteobacteria</taxon>
        <taxon>Acetobacterales</taxon>
        <taxon>Acidocellaceae</taxon>
        <taxon>Acidiphilium</taxon>
    </lineage>
</organism>
<dbReference type="EMBL" id="FTNE01000008">
    <property type="protein sequence ID" value="SIQ72674.1"/>
    <property type="molecule type" value="Genomic_DNA"/>
</dbReference>
<dbReference type="InterPro" id="IPR050950">
    <property type="entry name" value="HTH-type_LysR_regulators"/>
</dbReference>
<keyword evidence="4" id="KW-0804">Transcription</keyword>
<accession>A0A8G2FGF4</accession>
<dbReference type="GO" id="GO:0003700">
    <property type="term" value="F:DNA-binding transcription factor activity"/>
    <property type="evidence" value="ECO:0007669"/>
    <property type="project" value="InterPro"/>
</dbReference>
<dbReference type="SUPFAM" id="SSF46785">
    <property type="entry name" value="Winged helix' DNA-binding domain"/>
    <property type="match status" value="1"/>
</dbReference>
<dbReference type="Pfam" id="PF00126">
    <property type="entry name" value="HTH_1"/>
    <property type="match status" value="1"/>
</dbReference>
<evidence type="ECO:0000256" key="3">
    <source>
        <dbReference type="ARBA" id="ARBA00023125"/>
    </source>
</evidence>
<dbReference type="OrthoDB" id="5297263at2"/>
<dbReference type="SUPFAM" id="SSF53850">
    <property type="entry name" value="Periplasmic binding protein-like II"/>
    <property type="match status" value="1"/>
</dbReference>
<dbReference type="AlphaFoldDB" id="A0A8G2FGF4"/>
<keyword evidence="3" id="KW-0238">DNA-binding</keyword>
<dbReference type="PROSITE" id="PS50931">
    <property type="entry name" value="HTH_LYSR"/>
    <property type="match status" value="1"/>
</dbReference>
<dbReference type="InterPro" id="IPR036390">
    <property type="entry name" value="WH_DNA-bd_sf"/>
</dbReference>
<dbReference type="Gene3D" id="1.10.10.10">
    <property type="entry name" value="Winged helix-like DNA-binding domain superfamily/Winged helix DNA-binding domain"/>
    <property type="match status" value="1"/>
</dbReference>
<proteinExistence type="inferred from homology"/>
<dbReference type="InterPro" id="IPR000847">
    <property type="entry name" value="LysR_HTH_N"/>
</dbReference>
<dbReference type="PANTHER" id="PTHR30419">
    <property type="entry name" value="HTH-TYPE TRANSCRIPTIONAL REGULATOR YBHD"/>
    <property type="match status" value="1"/>
</dbReference>
<dbReference type="InterPro" id="IPR005119">
    <property type="entry name" value="LysR_subst-bd"/>
</dbReference>
<dbReference type="Pfam" id="PF03466">
    <property type="entry name" value="LysR_substrate"/>
    <property type="match status" value="1"/>
</dbReference>
<protein>
    <submittedName>
        <fullName evidence="6">Transcriptional regulator, LysR family</fullName>
    </submittedName>
</protein>